<evidence type="ECO:0000259" key="5">
    <source>
        <dbReference type="SMART" id="SM00872"/>
    </source>
</evidence>
<keyword evidence="7" id="KW-1185">Reference proteome</keyword>
<dbReference type="PANTHER" id="PTHR46017">
    <property type="entry name" value="ALPHA-MANNOSIDASE 2C1"/>
    <property type="match status" value="1"/>
</dbReference>
<dbReference type="SMART" id="SM00872">
    <property type="entry name" value="Alpha-mann_mid"/>
    <property type="match status" value="1"/>
</dbReference>
<dbReference type="GO" id="GO:0006013">
    <property type="term" value="P:mannose metabolic process"/>
    <property type="evidence" value="ECO:0007669"/>
    <property type="project" value="InterPro"/>
</dbReference>
<evidence type="ECO:0000313" key="7">
    <source>
        <dbReference type="Proteomes" id="UP000190080"/>
    </source>
</evidence>
<dbReference type="Gene3D" id="2.60.40.2220">
    <property type="match status" value="1"/>
</dbReference>
<dbReference type="Proteomes" id="UP000190080">
    <property type="component" value="Unassembled WGS sequence"/>
</dbReference>
<dbReference type="InterPro" id="IPR011682">
    <property type="entry name" value="Glyco_hydro_38_C"/>
</dbReference>
<dbReference type="InterPro" id="IPR027291">
    <property type="entry name" value="Glyco_hydro_38_N_sf"/>
</dbReference>
<dbReference type="Gene3D" id="2.60.40.2210">
    <property type="match status" value="1"/>
</dbReference>
<dbReference type="Gene3D" id="1.20.1270.50">
    <property type="entry name" value="Glycoside hydrolase family 38, central domain"/>
    <property type="match status" value="1"/>
</dbReference>
<dbReference type="GO" id="GO:0102546">
    <property type="term" value="F:mannosylglycerate hydrolase activity"/>
    <property type="evidence" value="ECO:0007669"/>
    <property type="project" value="UniProtKB-EC"/>
</dbReference>
<keyword evidence="4 6" id="KW-0326">Glycosidase</keyword>
<dbReference type="Gene3D" id="3.20.110.10">
    <property type="entry name" value="Glycoside hydrolase 38, N terminal domain"/>
    <property type="match status" value="1"/>
</dbReference>
<comment type="similarity">
    <text evidence="1">Belongs to the glycosyl hydrolase 38 family.</text>
</comment>
<sequence length="864" mass="98324">MDDLLELFEKDTGFNSFHLDGQTIILDDYLQVRPEKRDLLEKYIKEGKLRIGPFYILQDDFLISSEANTRNMLIGIDEAKKWGAPVNLGYFPDTFGNMGQAPQMMLGAGLKAVAFGRGVNPTGFNNEVLTDKKYASQFSEMWWEAPDGSKILAILFANWYSNGNEIPVDRQEAKAFWDKKLSDASKYASTDNLLMMNGCDHQPVQKNISQAIKVANELYPDIEFVHSNFEDYIAAVKESLPEDLSTVSGELTSQETDGWYTLANTSSARIYLKQMNTEIQRLLENIAEPLAAMAYDSKDKYPSDEFRYAWKTLMQNHPHDSICGCSVDEVHSEMVTRFKKAKEVGKFLAEAAAKELLTKIDTSKFSAKLKPFVVFNTAGYKKTGIAEIFLEYKRIPFAGEYIEKLYDRLEQEALPELAVIDVNGNTVEAEITDGGSSFGYDLPKDKFRLPFMAKYIRIRVIMKDMLPMSWKSFALVEQKADIHEQENIVKNAGALLENEFLRIKVAQDGSLNVTDKKNGNTYSKLMVFEDTGDIGNEYIFKQPEGDETITTVNTKAEITVKANSYMYGEIEITHRINIPVSADELLEKEQKSIVEFRNRKASRSEITAELILKTKLILERGSQQIKLETSFDNQMKDHRLRVLFNTEIIGSEHEAESIYEVIKRSNSVSDTWQNPTNAQHQQSFVNISDENHGVTVANYGLNEYEILKDRSTIAVTLLRCVGELGDWGYFPTPEAQCLGKHTAKFAISFHGDEQDKLRTFHEAVNFQIPFSVYQTDIHTGTYEADYQYASIEGEAFMLTAFKKKENSDEIITRGYNMTDKLQKFNININGRTAEKCNLLEEPVSEEISDEIRPAEIVSCCWRKF</sequence>
<keyword evidence="3 6" id="KW-0378">Hydrolase</keyword>
<dbReference type="SUPFAM" id="SSF74650">
    <property type="entry name" value="Galactose mutarotase-like"/>
    <property type="match status" value="1"/>
</dbReference>
<reference evidence="6 7" key="1">
    <citation type="submission" date="2017-03" db="EMBL/GenBank/DDBJ databases">
        <title>Genome sequence of Clostridium oryzae DSM 28571.</title>
        <authorList>
            <person name="Poehlein A."/>
            <person name="Daniel R."/>
        </authorList>
    </citation>
    <scope>NUCLEOTIDE SEQUENCE [LARGE SCALE GENOMIC DNA]</scope>
    <source>
        <strain evidence="6 7">DSM 28571</strain>
    </source>
</reference>
<dbReference type="InterPro" id="IPR011013">
    <property type="entry name" value="Gal_mutarotase_sf_dom"/>
</dbReference>
<dbReference type="Gene3D" id="2.70.98.30">
    <property type="entry name" value="Golgi alpha-mannosidase II, domain 4"/>
    <property type="match status" value="1"/>
</dbReference>
<organism evidence="6 7">
    <name type="scientific">Clostridium oryzae</name>
    <dbReference type="NCBI Taxonomy" id="1450648"/>
    <lineage>
        <taxon>Bacteria</taxon>
        <taxon>Bacillati</taxon>
        <taxon>Bacillota</taxon>
        <taxon>Clostridia</taxon>
        <taxon>Eubacteriales</taxon>
        <taxon>Clostridiaceae</taxon>
        <taxon>Clostridium</taxon>
    </lineage>
</organism>
<accession>A0A1V4ISH5</accession>
<comment type="caution">
    <text evidence="6">The sequence shown here is derived from an EMBL/GenBank/DDBJ whole genome shotgun (WGS) entry which is preliminary data.</text>
</comment>
<dbReference type="STRING" id="1450648.CLORY_16340"/>
<dbReference type="AlphaFoldDB" id="A0A1V4ISH5"/>
<dbReference type="GO" id="GO:0030246">
    <property type="term" value="F:carbohydrate binding"/>
    <property type="evidence" value="ECO:0007669"/>
    <property type="project" value="InterPro"/>
</dbReference>
<dbReference type="PANTHER" id="PTHR46017:SF2">
    <property type="entry name" value="MANNOSYLGLYCERATE HYDROLASE"/>
    <property type="match status" value="1"/>
</dbReference>
<gene>
    <name evidence="6" type="primary">mngB_2</name>
    <name evidence="6" type="ORF">CLORY_16340</name>
</gene>
<dbReference type="SUPFAM" id="SSF88688">
    <property type="entry name" value="Families 57/38 glycoside transferase middle domain"/>
    <property type="match status" value="1"/>
</dbReference>
<dbReference type="EC" id="3.2.1.170" evidence="6"/>
<dbReference type="InterPro" id="IPR015341">
    <property type="entry name" value="Glyco_hydro_38_cen"/>
</dbReference>
<dbReference type="InterPro" id="IPR041147">
    <property type="entry name" value="GH38_C"/>
</dbReference>
<dbReference type="SUPFAM" id="SSF88713">
    <property type="entry name" value="Glycoside hydrolase/deacetylase"/>
    <property type="match status" value="1"/>
</dbReference>
<dbReference type="Pfam" id="PF07748">
    <property type="entry name" value="Glyco_hydro_38C"/>
    <property type="match status" value="1"/>
</dbReference>
<evidence type="ECO:0000313" key="6">
    <source>
        <dbReference type="EMBL" id="OPJ62754.1"/>
    </source>
</evidence>
<evidence type="ECO:0000256" key="2">
    <source>
        <dbReference type="ARBA" id="ARBA00022723"/>
    </source>
</evidence>
<dbReference type="EMBL" id="MZGV01000013">
    <property type="protein sequence ID" value="OPJ62754.1"/>
    <property type="molecule type" value="Genomic_DNA"/>
</dbReference>
<dbReference type="CDD" id="cd10814">
    <property type="entry name" value="GH38N_AMII_SpGH38_like"/>
    <property type="match status" value="1"/>
</dbReference>
<evidence type="ECO:0000256" key="3">
    <source>
        <dbReference type="ARBA" id="ARBA00022801"/>
    </source>
</evidence>
<evidence type="ECO:0000256" key="4">
    <source>
        <dbReference type="ARBA" id="ARBA00023295"/>
    </source>
</evidence>
<dbReference type="InterPro" id="IPR028995">
    <property type="entry name" value="Glyco_hydro_57/38_cen_sf"/>
</dbReference>
<dbReference type="GO" id="GO:0046872">
    <property type="term" value="F:metal ion binding"/>
    <property type="evidence" value="ECO:0007669"/>
    <property type="project" value="UniProtKB-KW"/>
</dbReference>
<dbReference type="InterPro" id="IPR037094">
    <property type="entry name" value="Glyco_hydro_38_cen_sf"/>
</dbReference>
<dbReference type="Pfam" id="PF01074">
    <property type="entry name" value="Glyco_hydro_38N"/>
    <property type="match status" value="1"/>
</dbReference>
<dbReference type="GO" id="GO:0004559">
    <property type="term" value="F:alpha-mannosidase activity"/>
    <property type="evidence" value="ECO:0007669"/>
    <property type="project" value="InterPro"/>
</dbReference>
<dbReference type="Pfam" id="PF18438">
    <property type="entry name" value="Glyco_hydro_38"/>
    <property type="match status" value="1"/>
</dbReference>
<dbReference type="GO" id="GO:0009313">
    <property type="term" value="P:oligosaccharide catabolic process"/>
    <property type="evidence" value="ECO:0007669"/>
    <property type="project" value="TreeGrafter"/>
</dbReference>
<proteinExistence type="inferred from homology"/>
<dbReference type="Pfam" id="PF09261">
    <property type="entry name" value="Alpha-mann_mid"/>
    <property type="match status" value="1"/>
</dbReference>
<feature type="domain" description="Glycoside hydrolase family 38 central" evidence="5">
    <location>
        <begin position="265"/>
        <end position="338"/>
    </location>
</feature>
<dbReference type="InterPro" id="IPR041509">
    <property type="entry name" value="GH38_beta-1"/>
</dbReference>
<dbReference type="InterPro" id="IPR011330">
    <property type="entry name" value="Glyco_hydro/deAcase_b/a-brl"/>
</dbReference>
<dbReference type="Pfam" id="PF17677">
    <property type="entry name" value="Glyco_hydro38C2"/>
    <property type="match status" value="1"/>
</dbReference>
<name>A0A1V4ISH5_9CLOT</name>
<dbReference type="InterPro" id="IPR000602">
    <property type="entry name" value="Glyco_hydro_38_N"/>
</dbReference>
<protein>
    <submittedName>
        <fullName evidence="6">Mannosylglycerate hydrolase</fullName>
        <ecNumber evidence="6">3.2.1.170</ecNumber>
    </submittedName>
</protein>
<keyword evidence="2" id="KW-0479">Metal-binding</keyword>
<evidence type="ECO:0000256" key="1">
    <source>
        <dbReference type="ARBA" id="ARBA00009792"/>
    </source>
</evidence>